<dbReference type="Proteomes" id="UP000701801">
    <property type="component" value="Unassembled WGS sequence"/>
</dbReference>
<evidence type="ECO:0000313" key="3">
    <source>
        <dbReference type="EMBL" id="CAG8978169.1"/>
    </source>
</evidence>
<dbReference type="AlphaFoldDB" id="A0A9N9LN17"/>
<feature type="region of interest" description="Disordered" evidence="1">
    <location>
        <begin position="279"/>
        <end position="325"/>
    </location>
</feature>
<dbReference type="SUPFAM" id="SSF57667">
    <property type="entry name" value="beta-beta-alpha zinc fingers"/>
    <property type="match status" value="2"/>
</dbReference>
<dbReference type="Gene3D" id="3.30.160.60">
    <property type="entry name" value="Classic Zinc Finger"/>
    <property type="match status" value="1"/>
</dbReference>
<organism evidence="3 4">
    <name type="scientific">Hymenoscyphus albidus</name>
    <dbReference type="NCBI Taxonomy" id="595503"/>
    <lineage>
        <taxon>Eukaryota</taxon>
        <taxon>Fungi</taxon>
        <taxon>Dikarya</taxon>
        <taxon>Ascomycota</taxon>
        <taxon>Pezizomycotina</taxon>
        <taxon>Leotiomycetes</taxon>
        <taxon>Helotiales</taxon>
        <taxon>Helotiaceae</taxon>
        <taxon>Hymenoscyphus</taxon>
    </lineage>
</organism>
<feature type="compositionally biased region" description="Basic and acidic residues" evidence="1">
    <location>
        <begin position="309"/>
        <end position="325"/>
    </location>
</feature>
<dbReference type="OrthoDB" id="19329at2759"/>
<accession>A0A9N9LN17</accession>
<dbReference type="PANTHER" id="PTHR13182:SF8">
    <property type="entry name" value="CYTOPLASMIC 60S SUBUNIT BIOGENESIS FACTOR ZNF622"/>
    <property type="match status" value="1"/>
</dbReference>
<evidence type="ECO:0000313" key="4">
    <source>
        <dbReference type="Proteomes" id="UP000701801"/>
    </source>
</evidence>
<dbReference type="GO" id="GO:0030687">
    <property type="term" value="C:preribosome, large subunit precursor"/>
    <property type="evidence" value="ECO:0007669"/>
    <property type="project" value="TreeGrafter"/>
</dbReference>
<dbReference type="InterPro" id="IPR040025">
    <property type="entry name" value="Znf622/Rei1/Reh1"/>
</dbReference>
<feature type="region of interest" description="Disordered" evidence="1">
    <location>
        <begin position="123"/>
        <end position="156"/>
    </location>
</feature>
<protein>
    <recommendedName>
        <fullName evidence="2">C2H2-type domain-containing protein</fullName>
    </recommendedName>
</protein>
<reference evidence="3" key="1">
    <citation type="submission" date="2021-07" db="EMBL/GenBank/DDBJ databases">
        <authorList>
            <person name="Durling M."/>
        </authorList>
    </citation>
    <scope>NUCLEOTIDE SEQUENCE</scope>
</reference>
<dbReference type="GO" id="GO:0042273">
    <property type="term" value="P:ribosomal large subunit biogenesis"/>
    <property type="evidence" value="ECO:0007669"/>
    <property type="project" value="TreeGrafter"/>
</dbReference>
<dbReference type="PROSITE" id="PS00028">
    <property type="entry name" value="ZINC_FINGER_C2H2_1"/>
    <property type="match status" value="1"/>
</dbReference>
<evidence type="ECO:0000259" key="2">
    <source>
        <dbReference type="PROSITE" id="PS00028"/>
    </source>
</evidence>
<dbReference type="InterPro" id="IPR036236">
    <property type="entry name" value="Znf_C2H2_sf"/>
</dbReference>
<gene>
    <name evidence="3" type="ORF">HYALB_00011484</name>
</gene>
<dbReference type="InterPro" id="IPR013087">
    <property type="entry name" value="Znf_C2H2_type"/>
</dbReference>
<keyword evidence="4" id="KW-1185">Reference proteome</keyword>
<name>A0A9N9LN17_9HELO</name>
<dbReference type="PANTHER" id="PTHR13182">
    <property type="entry name" value="ZINC FINGER PROTEIN 622"/>
    <property type="match status" value="1"/>
</dbReference>
<comment type="caution">
    <text evidence="3">The sequence shown here is derived from an EMBL/GenBank/DDBJ whole genome shotgun (WGS) entry which is preliminary data.</text>
</comment>
<feature type="region of interest" description="Disordered" evidence="1">
    <location>
        <begin position="373"/>
        <end position="398"/>
    </location>
</feature>
<evidence type="ECO:0000256" key="1">
    <source>
        <dbReference type="SAM" id="MobiDB-lite"/>
    </source>
</evidence>
<feature type="domain" description="C2H2-type" evidence="2">
    <location>
        <begin position="34"/>
        <end position="56"/>
    </location>
</feature>
<dbReference type="InterPro" id="IPR041661">
    <property type="entry name" value="ZN622/Rei1/Reh1_Znf-C2H2"/>
</dbReference>
<sequence length="398" mass="44415">MVGATTVGASSGAPSGATSSAPLSSPILEAEYNCATCLAHFDSREAHRSHMKDEWHVYNLKRRIASLTPISSKIFHEQVLPIEGSSNDEKEASFQKSCIACEQHYSNRKAWRAHLKSRSHIQASANLDTETKTTEDSPFLEQLSLEDPGPEASDEEEEFNPKQCLFCKNESSDMDLNLKHMSHAHSFFVPDAEYLIHMESLLSYLFTIISRFNECLLCGSVKSTKFAVQAHMISKGHCKFDLEDDENHYEQFYDFAGDFDAEESTKNTVLFPDEDELRLPSGKILGNRTSARPQRPPKRASSPSSKQKVLHESGSEEATVKGSKDQRLVMRAGTSTSLIGIPEVQQRALMAVADKMMKTEARAKNEYQARLERGGNRQKRYKVASMGKKAGGLEKRLG</sequence>
<dbReference type="EMBL" id="CAJVRM010000243">
    <property type="protein sequence ID" value="CAG8978169.1"/>
    <property type="molecule type" value="Genomic_DNA"/>
</dbReference>
<dbReference type="SMART" id="SM00355">
    <property type="entry name" value="ZnF_C2H2"/>
    <property type="match status" value="4"/>
</dbReference>
<dbReference type="Pfam" id="PF12756">
    <property type="entry name" value="zf-C2H2_2"/>
    <property type="match status" value="2"/>
</dbReference>
<proteinExistence type="predicted"/>
<feature type="region of interest" description="Disordered" evidence="1">
    <location>
        <begin position="1"/>
        <end position="20"/>
    </location>
</feature>